<evidence type="ECO:0000256" key="1">
    <source>
        <dbReference type="ARBA" id="ARBA00022490"/>
    </source>
</evidence>
<proteinExistence type="inferred from homology"/>
<evidence type="ECO:0000256" key="3">
    <source>
        <dbReference type="HAMAP-Rule" id="MF_01009"/>
    </source>
</evidence>
<name>A0ABT7SSY9_9ALTE</name>
<dbReference type="SUPFAM" id="SSF52821">
    <property type="entry name" value="Rhodanese/Cell cycle control phosphatase"/>
    <property type="match status" value="1"/>
</dbReference>
<comment type="caution">
    <text evidence="5">The sequence shown here is derived from an EMBL/GenBank/DDBJ whole genome shotgun (WGS) entry which is preliminary data.</text>
</comment>
<evidence type="ECO:0000259" key="4">
    <source>
        <dbReference type="PROSITE" id="PS50206"/>
    </source>
</evidence>
<keyword evidence="2 3" id="KW-0808">Transferase</keyword>
<dbReference type="HAMAP" id="MF_01009">
    <property type="entry name" value="Thiosulf_sulfurtr"/>
    <property type="match status" value="1"/>
</dbReference>
<feature type="domain" description="Rhodanese" evidence="4">
    <location>
        <begin position="17"/>
        <end position="105"/>
    </location>
</feature>
<feature type="active site" description="Cysteine persulfide intermediate" evidence="3">
    <location>
        <position position="65"/>
    </location>
</feature>
<comment type="catalytic activity">
    <reaction evidence="3">
        <text>thiosulfate + hydrogen cyanide = thiocyanate + sulfite + 2 H(+)</text>
        <dbReference type="Rhea" id="RHEA:16881"/>
        <dbReference type="ChEBI" id="CHEBI:15378"/>
        <dbReference type="ChEBI" id="CHEBI:17359"/>
        <dbReference type="ChEBI" id="CHEBI:18022"/>
        <dbReference type="ChEBI" id="CHEBI:18407"/>
        <dbReference type="ChEBI" id="CHEBI:33542"/>
        <dbReference type="EC" id="2.8.1.1"/>
    </reaction>
</comment>
<accession>A0ABT7SSY9</accession>
<dbReference type="EC" id="2.8.1.1" evidence="3"/>
<dbReference type="RefSeq" id="WP_289363183.1">
    <property type="nucleotide sequence ID" value="NZ_JAUCBP010000001.1"/>
</dbReference>
<protein>
    <recommendedName>
        <fullName evidence="3">Thiosulfate sulfurtransferase GlpE</fullName>
        <ecNumber evidence="3">2.8.1.1</ecNumber>
    </recommendedName>
</protein>
<dbReference type="InterPro" id="IPR036873">
    <property type="entry name" value="Rhodanese-like_dom_sf"/>
</dbReference>
<comment type="similarity">
    <text evidence="3">Belongs to the GlpE family.</text>
</comment>
<reference evidence="5 6" key="1">
    <citation type="submission" date="2023-06" db="EMBL/GenBank/DDBJ databases">
        <title>Alteromonas sp. ASW11-36 isolated from intertidal sand.</title>
        <authorList>
            <person name="Li Y."/>
        </authorList>
    </citation>
    <scope>NUCLEOTIDE SEQUENCE [LARGE SCALE GENOMIC DNA]</scope>
    <source>
        <strain evidence="5 6">ASW11-36</strain>
    </source>
</reference>
<organism evidence="5 6">
    <name type="scientific">Alteromonas arenosi</name>
    <dbReference type="NCBI Taxonomy" id="3055817"/>
    <lineage>
        <taxon>Bacteria</taxon>
        <taxon>Pseudomonadati</taxon>
        <taxon>Pseudomonadota</taxon>
        <taxon>Gammaproteobacteria</taxon>
        <taxon>Alteromonadales</taxon>
        <taxon>Alteromonadaceae</taxon>
        <taxon>Alteromonas/Salinimonas group</taxon>
        <taxon>Alteromonas</taxon>
    </lineage>
</organism>
<sequence length="106" mass="11917">MSEFKHISPQETFAKAEAGEVAIVDIRDEQSFVAAHMPKAFHLTNGTMHQFSQETDYETPVIVVCYHGISSQQAAQYLVHQGFEDVYSMDGGFEAWRAQYPVESGE</sequence>
<dbReference type="Pfam" id="PF00581">
    <property type="entry name" value="Rhodanese"/>
    <property type="match status" value="1"/>
</dbReference>
<dbReference type="PANTHER" id="PTHR43031:SF6">
    <property type="entry name" value="THIOSULFATE SULFURTRANSFERASE GLPE"/>
    <property type="match status" value="1"/>
</dbReference>
<dbReference type="Proteomes" id="UP001234343">
    <property type="component" value="Unassembled WGS sequence"/>
</dbReference>
<dbReference type="CDD" id="cd01444">
    <property type="entry name" value="GlpE_ST"/>
    <property type="match status" value="1"/>
</dbReference>
<dbReference type="PANTHER" id="PTHR43031">
    <property type="entry name" value="FAD-DEPENDENT OXIDOREDUCTASE"/>
    <property type="match status" value="1"/>
</dbReference>
<keyword evidence="6" id="KW-1185">Reference proteome</keyword>
<dbReference type="InterPro" id="IPR023695">
    <property type="entry name" value="Thiosulf_sulfurTrfase"/>
</dbReference>
<dbReference type="Gene3D" id="3.40.250.10">
    <property type="entry name" value="Rhodanese-like domain"/>
    <property type="match status" value="1"/>
</dbReference>
<comment type="function">
    <text evidence="3">Transferase that catalyzes the transfer of sulfur from thiosulfate to thiophilic acceptors such as cyanide or dithiols. May function in a CysM-independent thiosulfate assimilation pathway by catalyzing the conversion of thiosulfate to sulfite, which can then be used for L-cysteine biosynthesis.</text>
</comment>
<evidence type="ECO:0000313" key="6">
    <source>
        <dbReference type="Proteomes" id="UP001234343"/>
    </source>
</evidence>
<dbReference type="InterPro" id="IPR001763">
    <property type="entry name" value="Rhodanese-like_dom"/>
</dbReference>
<dbReference type="InterPro" id="IPR050229">
    <property type="entry name" value="GlpE_sulfurtransferase"/>
</dbReference>
<dbReference type="EMBL" id="JAUCBP010000001">
    <property type="protein sequence ID" value="MDM7859265.1"/>
    <property type="molecule type" value="Genomic_DNA"/>
</dbReference>
<comment type="subcellular location">
    <subcellularLocation>
        <location evidence="3">Cytoplasm</location>
    </subcellularLocation>
</comment>
<dbReference type="PROSITE" id="PS50206">
    <property type="entry name" value="RHODANESE_3"/>
    <property type="match status" value="1"/>
</dbReference>
<keyword evidence="1 3" id="KW-0963">Cytoplasm</keyword>
<dbReference type="SMART" id="SM00450">
    <property type="entry name" value="RHOD"/>
    <property type="match status" value="1"/>
</dbReference>
<dbReference type="GO" id="GO:0004792">
    <property type="term" value="F:thiosulfate-cyanide sulfurtransferase activity"/>
    <property type="evidence" value="ECO:0007669"/>
    <property type="project" value="UniProtKB-EC"/>
</dbReference>
<comment type="catalytic activity">
    <reaction evidence="3">
        <text>thiosulfate + [thioredoxin]-dithiol = [thioredoxin]-disulfide + hydrogen sulfide + sulfite + 2 H(+)</text>
        <dbReference type="Rhea" id="RHEA:83859"/>
        <dbReference type="Rhea" id="RHEA-COMP:10698"/>
        <dbReference type="Rhea" id="RHEA-COMP:10700"/>
        <dbReference type="ChEBI" id="CHEBI:15378"/>
        <dbReference type="ChEBI" id="CHEBI:17359"/>
        <dbReference type="ChEBI" id="CHEBI:29919"/>
        <dbReference type="ChEBI" id="CHEBI:29950"/>
        <dbReference type="ChEBI" id="CHEBI:33542"/>
        <dbReference type="ChEBI" id="CHEBI:50058"/>
    </reaction>
</comment>
<gene>
    <name evidence="3 5" type="primary">glpE</name>
    <name evidence="5" type="ORF">QTP81_01430</name>
</gene>
<evidence type="ECO:0000256" key="2">
    <source>
        <dbReference type="ARBA" id="ARBA00022679"/>
    </source>
</evidence>
<evidence type="ECO:0000313" key="5">
    <source>
        <dbReference type="EMBL" id="MDM7859265.1"/>
    </source>
</evidence>
<dbReference type="NCBIfam" id="NF001195">
    <property type="entry name" value="PRK00162.1"/>
    <property type="match status" value="1"/>
</dbReference>